<dbReference type="InterPro" id="IPR014469">
    <property type="entry name" value="DUF2271"/>
</dbReference>
<keyword evidence="3" id="KW-1185">Reference proteome</keyword>
<feature type="chain" id="PRO_5045798876" evidence="1">
    <location>
        <begin position="22"/>
        <end position="169"/>
    </location>
</feature>
<evidence type="ECO:0000313" key="3">
    <source>
        <dbReference type="Proteomes" id="UP001166291"/>
    </source>
</evidence>
<dbReference type="EMBL" id="JAHWDQ010000001">
    <property type="protein sequence ID" value="MBW2939955.1"/>
    <property type="molecule type" value="Genomic_DNA"/>
</dbReference>
<protein>
    <submittedName>
        <fullName evidence="2">DUF2271 domain-containing protein</fullName>
    </submittedName>
</protein>
<proteinExistence type="predicted"/>
<dbReference type="PIRSF" id="PIRSF014995">
    <property type="entry name" value="UCP014995"/>
    <property type="match status" value="1"/>
</dbReference>
<keyword evidence="1" id="KW-0732">Signal</keyword>
<sequence length="169" mass="18710">MIKKMTAMGLVGMAMTVSAQAGDMALSLELPRIDVAEYHRPYVAMWLQNDDSGDVTNLAVWYQLDKRDDKGEQWLKDMRQWWRRSGRSASMPLDGVSGATQQPGVHSVDLAKVADSLAPGSYKLYVEAAREVGGRELLKIPFQWPVTSSTTLETEGKTELGKILLNLAP</sequence>
<comment type="caution">
    <text evidence="2">The sequence shown here is derived from an EMBL/GenBank/DDBJ whole genome shotgun (WGS) entry which is preliminary data.</text>
</comment>
<evidence type="ECO:0000256" key="1">
    <source>
        <dbReference type="SAM" id="SignalP"/>
    </source>
</evidence>
<feature type="signal peptide" evidence="1">
    <location>
        <begin position="1"/>
        <end position="21"/>
    </location>
</feature>
<reference evidence="2" key="1">
    <citation type="submission" date="2021-07" db="EMBL/GenBank/DDBJ databases">
        <title>Zhongshania sp. CAU 1632 isolated from seawater.</title>
        <authorList>
            <person name="Kim W."/>
        </authorList>
    </citation>
    <scope>NUCLEOTIDE SEQUENCE</scope>
    <source>
        <strain evidence="2">CAU 1632</strain>
    </source>
</reference>
<evidence type="ECO:0000313" key="2">
    <source>
        <dbReference type="EMBL" id="MBW2939955.1"/>
    </source>
</evidence>
<dbReference type="Pfam" id="PF10029">
    <property type="entry name" value="DUF2271"/>
    <property type="match status" value="1"/>
</dbReference>
<organism evidence="2 3">
    <name type="scientific">Zhongshania aquimaris</name>
    <dbReference type="NCBI Taxonomy" id="2857107"/>
    <lineage>
        <taxon>Bacteria</taxon>
        <taxon>Pseudomonadati</taxon>
        <taxon>Pseudomonadota</taxon>
        <taxon>Gammaproteobacteria</taxon>
        <taxon>Cellvibrionales</taxon>
        <taxon>Spongiibacteraceae</taxon>
        <taxon>Zhongshania</taxon>
    </lineage>
</organism>
<dbReference type="RefSeq" id="WP_219042188.1">
    <property type="nucleotide sequence ID" value="NZ_JAHWDQ010000001.1"/>
</dbReference>
<dbReference type="Proteomes" id="UP001166291">
    <property type="component" value="Unassembled WGS sequence"/>
</dbReference>
<name>A0ABS6VQB3_9GAMM</name>
<accession>A0ABS6VQB3</accession>
<gene>
    <name evidence="2" type="ORF">KXJ70_04175</name>
</gene>